<accession>A0A8H7STT8</accession>
<reference evidence="2" key="1">
    <citation type="submission" date="2021-01" db="EMBL/GenBank/DDBJ databases">
        <title>Metabolic potential, ecology and presence of endohyphal bacteria is reflected in genomic diversity of Mucoromycotina.</title>
        <authorList>
            <person name="Muszewska A."/>
            <person name="Okrasinska A."/>
            <person name="Steczkiewicz K."/>
            <person name="Drgas O."/>
            <person name="Orlowska M."/>
            <person name="Perlinska-Lenart U."/>
            <person name="Aleksandrzak-Piekarczyk T."/>
            <person name="Szatraj K."/>
            <person name="Zielenkiewicz U."/>
            <person name="Pilsyk S."/>
            <person name="Malc E."/>
            <person name="Mieczkowski P."/>
            <person name="Kruszewska J.S."/>
            <person name="Biernat P."/>
            <person name="Pawlowska J."/>
        </authorList>
    </citation>
    <scope>NUCLEOTIDE SEQUENCE</scope>
    <source>
        <strain evidence="2">WA0000018081</strain>
    </source>
</reference>
<evidence type="ECO:0000313" key="3">
    <source>
        <dbReference type="Proteomes" id="UP000613177"/>
    </source>
</evidence>
<keyword evidence="3" id="KW-1185">Reference proteome</keyword>
<protein>
    <submittedName>
        <fullName evidence="2">Uncharacterized protein</fullName>
    </submittedName>
</protein>
<sequence length="87" mass="10013">MNNNMDFEYLSFNEQNDSDGLTGEVTVSLMPMMREKYEYSPTAMKIDEDLTEELSHSETDSIEKQTSENSAEENLILRVESKILLVL</sequence>
<feature type="compositionally biased region" description="Basic and acidic residues" evidence="1">
    <location>
        <begin position="51"/>
        <end position="66"/>
    </location>
</feature>
<dbReference type="AlphaFoldDB" id="A0A8H7STT8"/>
<name>A0A8H7STT8_9FUNG</name>
<organism evidence="2 3">
    <name type="scientific">Thamnidium elegans</name>
    <dbReference type="NCBI Taxonomy" id="101142"/>
    <lineage>
        <taxon>Eukaryota</taxon>
        <taxon>Fungi</taxon>
        <taxon>Fungi incertae sedis</taxon>
        <taxon>Mucoromycota</taxon>
        <taxon>Mucoromycotina</taxon>
        <taxon>Mucoromycetes</taxon>
        <taxon>Mucorales</taxon>
        <taxon>Mucorineae</taxon>
        <taxon>Mucoraceae</taxon>
        <taxon>Thamnidium</taxon>
    </lineage>
</organism>
<dbReference type="EMBL" id="JAEPRE010000039">
    <property type="protein sequence ID" value="KAG2235112.1"/>
    <property type="molecule type" value="Genomic_DNA"/>
</dbReference>
<feature type="region of interest" description="Disordered" evidence="1">
    <location>
        <begin position="51"/>
        <end position="72"/>
    </location>
</feature>
<evidence type="ECO:0000313" key="2">
    <source>
        <dbReference type="EMBL" id="KAG2235112.1"/>
    </source>
</evidence>
<proteinExistence type="predicted"/>
<evidence type="ECO:0000256" key="1">
    <source>
        <dbReference type="SAM" id="MobiDB-lite"/>
    </source>
</evidence>
<dbReference type="Proteomes" id="UP000613177">
    <property type="component" value="Unassembled WGS sequence"/>
</dbReference>
<comment type="caution">
    <text evidence="2">The sequence shown here is derived from an EMBL/GenBank/DDBJ whole genome shotgun (WGS) entry which is preliminary data.</text>
</comment>
<gene>
    <name evidence="2" type="ORF">INT48_002453</name>
</gene>